<organism evidence="7 8">
    <name type="scientific">Leptospira koniambonensis</name>
    <dbReference type="NCBI Taxonomy" id="2484950"/>
    <lineage>
        <taxon>Bacteria</taxon>
        <taxon>Pseudomonadati</taxon>
        <taxon>Spirochaetota</taxon>
        <taxon>Spirochaetia</taxon>
        <taxon>Leptospirales</taxon>
        <taxon>Leptospiraceae</taxon>
        <taxon>Leptospira</taxon>
    </lineage>
</organism>
<evidence type="ECO:0000256" key="1">
    <source>
        <dbReference type="ARBA" id="ARBA00004613"/>
    </source>
</evidence>
<evidence type="ECO:0000256" key="5">
    <source>
        <dbReference type="SAM" id="MobiDB-lite"/>
    </source>
</evidence>
<dbReference type="InterPro" id="IPR003961">
    <property type="entry name" value="FN3_dom"/>
</dbReference>
<feature type="domain" description="Fibronectin type-III" evidence="6">
    <location>
        <begin position="407"/>
        <end position="508"/>
    </location>
</feature>
<dbReference type="SUPFAM" id="SSF49265">
    <property type="entry name" value="Fibronectin type III"/>
    <property type="match status" value="1"/>
</dbReference>
<sequence>MRNVKYLFVLIAILLSQQCSSLKDMHLLPKANSYNSMLYFLGIGNGLPSPKNISFPPSAKLPEGFDGSKVSITSSEEITIPDTFPSNFVAIGEVYEVNIDGFEITPFNPETIEYTQVYFPGNDLAELTFNIDKAELESEGFNQEFQVWYFDLLEQRWRKVEKVLYDEANSQVKAYTSHFTSFILTAMPKIDGTDLATIPACLNADLPFINLEGVRDDNGISQAVFTTTGEGFLYLKDRAYYVKRDAGSFQSLGFEGALAIATCQGGGDCGANANHKYSTSSEYIRFTAWTDIDVYVLYDTRGGSSAADSSQDADWLQAGFTQIQDAYIYTTDIGLDPDPPSAGNGYKVYRNNTSYLKGSEVSLGGNWKGATSNAIQSNYWVIIKPIGTEGRSVPSSLLCSNPGSFNLPKKVTNLKILPGQNSATLVWQNPDNPKATNILVRRSPLFPPLTPGSGEAPSGSSPHNQAFTDTGLINGASYYYSVFALDNNGNYDGLATVQLQTGTDTDGDGLSDLTEISTDLSDLFGGVSRVSLETAADTDGDGLSDAIELINGTDPSNADSQKPIVTQFQYTGSTPTTYPYMTFDANATDNVSVTGWALTSTNEKPLSYFSEWSAIKPNFKEFSKSGSYNLYLWTKDAAGNVSDPYTPASYQLDGIKLAKFVYATQTSANKVLSYSINPFTGALENSNTFISGNIPTILTADPLGSYVLIYYTQTKNLVLAKINRANGSLVTVYSYYVSSTLLDSVYGLTMDPTGSYIYAAGYKSNPSAFSILKWNLNRTLETIVLDQTFLPTPSIGDTGSRLKVSPNGSMISYIWATGDSQSTYGSIKNFLINPLNGRISTTQTVFSLLNSAAPYAFDYLGNGNTMFIVSPNSLSTESETGLKSASSVVFAPLTGQSVSGFNQAPTVNTFALGVSGSATGKAVYVSGWAEIENQNEITVLNLPNPSAAGTVLQRLSVTDWNIGVFAEKSGRYLYSVGSKINSFLIDPGTGQLNSSSVQTISLPETVTSFATVAEQNSNDPPVALLEITNSSDNNLPQNIRVNRETTISSRGSFDPNMTSCSVNPNTYVRSWRWISKPVGSNANFQITDSTSSVIKFTPDVPGNYTIEFSITDSPGTCQGSSRTDTTQLTVSAKYFNQVLESGKLLVPMKDAAKYKPNPTSSELPGVPSTAAANWIQKPVIDAGAYTSDCTGNLLTNPWDPRCYGNGYKPYGYAKFYLRQKETLISPWLTTMYCQSPSASLYEDAMNFCKNETPPTPIYSNSGIIRTFTATSYAFIWKVEWSWWTNTTTAYTKN</sequence>
<gene>
    <name evidence="7" type="ORF">EHQ52_13075</name>
</gene>
<dbReference type="InterPro" id="IPR015943">
    <property type="entry name" value="WD40/YVTN_repeat-like_dom_sf"/>
</dbReference>
<evidence type="ECO:0000313" key="7">
    <source>
        <dbReference type="EMBL" id="TGL35391.1"/>
    </source>
</evidence>
<comment type="caution">
    <text evidence="7">The sequence shown here is derived from an EMBL/GenBank/DDBJ whole genome shotgun (WGS) entry which is preliminary data.</text>
</comment>
<dbReference type="InterPro" id="IPR036116">
    <property type="entry name" value="FN3_sf"/>
</dbReference>
<accession>A0A4R9JBV8</accession>
<proteinExistence type="predicted"/>
<evidence type="ECO:0000256" key="2">
    <source>
        <dbReference type="ARBA" id="ARBA00022525"/>
    </source>
</evidence>
<protein>
    <recommendedName>
        <fullName evidence="6">Fibronectin type-III domain-containing protein</fullName>
    </recommendedName>
</protein>
<keyword evidence="4" id="KW-0106">Calcium</keyword>
<comment type="subcellular location">
    <subcellularLocation>
        <location evidence="1">Secreted</location>
    </subcellularLocation>
</comment>
<feature type="compositionally biased region" description="Low complexity" evidence="5">
    <location>
        <begin position="451"/>
        <end position="462"/>
    </location>
</feature>
<evidence type="ECO:0000259" key="6">
    <source>
        <dbReference type="PROSITE" id="PS50853"/>
    </source>
</evidence>
<dbReference type="SMART" id="SM00060">
    <property type="entry name" value="FN3"/>
    <property type="match status" value="1"/>
</dbReference>
<keyword evidence="2" id="KW-0964">Secreted</keyword>
<dbReference type="InterPro" id="IPR013783">
    <property type="entry name" value="Ig-like_fold"/>
</dbReference>
<name>A0A4R9JBV8_9LEPT</name>
<evidence type="ECO:0000256" key="4">
    <source>
        <dbReference type="ARBA" id="ARBA00022837"/>
    </source>
</evidence>
<dbReference type="EMBL" id="RQFY01000004">
    <property type="protein sequence ID" value="TGL35391.1"/>
    <property type="molecule type" value="Genomic_DNA"/>
</dbReference>
<feature type="region of interest" description="Disordered" evidence="5">
    <location>
        <begin position="447"/>
        <end position="467"/>
    </location>
</feature>
<dbReference type="InterPro" id="IPR011044">
    <property type="entry name" value="Quino_amine_DH_bsu"/>
</dbReference>
<dbReference type="Pfam" id="PF18884">
    <property type="entry name" value="TSP3_bac"/>
    <property type="match status" value="2"/>
</dbReference>
<dbReference type="Proteomes" id="UP000297871">
    <property type="component" value="Unassembled WGS sequence"/>
</dbReference>
<dbReference type="PROSITE" id="PS50853">
    <property type="entry name" value="FN3"/>
    <property type="match status" value="1"/>
</dbReference>
<evidence type="ECO:0000256" key="3">
    <source>
        <dbReference type="ARBA" id="ARBA00022729"/>
    </source>
</evidence>
<dbReference type="InterPro" id="IPR059100">
    <property type="entry name" value="TSP3_bac"/>
</dbReference>
<dbReference type="OrthoDB" id="310540at2"/>
<keyword evidence="8" id="KW-1185">Reference proteome</keyword>
<dbReference type="Gene3D" id="2.60.40.10">
    <property type="entry name" value="Immunoglobulins"/>
    <property type="match status" value="2"/>
</dbReference>
<dbReference type="SUPFAM" id="SSF50969">
    <property type="entry name" value="YVTN repeat-like/Quinoprotein amine dehydrogenase"/>
    <property type="match status" value="1"/>
</dbReference>
<dbReference type="Gene3D" id="2.130.10.10">
    <property type="entry name" value="YVTN repeat-like/Quinoprotein amine dehydrogenase"/>
    <property type="match status" value="1"/>
</dbReference>
<evidence type="ECO:0000313" key="8">
    <source>
        <dbReference type="Proteomes" id="UP000297871"/>
    </source>
</evidence>
<keyword evidence="3" id="KW-0732">Signal</keyword>
<reference evidence="7" key="1">
    <citation type="journal article" date="2019" name="PLoS Negl. Trop. Dis.">
        <title>Revisiting the worldwide diversity of Leptospira species in the environment.</title>
        <authorList>
            <person name="Vincent A.T."/>
            <person name="Schiettekatte O."/>
            <person name="Bourhy P."/>
            <person name="Veyrier F.J."/>
            <person name="Picardeau M."/>
        </authorList>
    </citation>
    <scope>NUCLEOTIDE SEQUENCE [LARGE SCALE GENOMIC DNA]</scope>
    <source>
        <strain evidence="7">201800265</strain>
    </source>
</reference>